<evidence type="ECO:0000256" key="1">
    <source>
        <dbReference type="ARBA" id="ARBA00009024"/>
    </source>
</evidence>
<evidence type="ECO:0000313" key="4">
    <source>
        <dbReference type="Proteomes" id="UP000007635"/>
    </source>
</evidence>
<dbReference type="Pfam" id="PF04749">
    <property type="entry name" value="PLAC8"/>
    <property type="match status" value="1"/>
</dbReference>
<proteinExistence type="inferred from homology"/>
<reference evidence="3" key="3">
    <citation type="submission" date="2025-09" db="UniProtKB">
        <authorList>
            <consortium name="Ensembl"/>
        </authorList>
    </citation>
    <scope>IDENTIFICATION</scope>
</reference>
<dbReference type="InterPro" id="IPR006461">
    <property type="entry name" value="PLAC_motif_containing"/>
</dbReference>
<dbReference type="Proteomes" id="UP000007635">
    <property type="component" value="Chromosome IV"/>
</dbReference>
<reference evidence="3 4" key="1">
    <citation type="journal article" date="2021" name="G3 (Bethesda)">
        <title>Improved contiguity of the threespine stickleback genome using long-read sequencing.</title>
        <authorList>
            <person name="Nath S."/>
            <person name="Shaw D.E."/>
            <person name="White M.A."/>
        </authorList>
    </citation>
    <scope>NUCLEOTIDE SEQUENCE [LARGE SCALE GENOMIC DNA]</scope>
    <source>
        <strain evidence="3 4">Lake Benthic</strain>
    </source>
</reference>
<keyword evidence="2" id="KW-0812">Transmembrane</keyword>
<feature type="transmembrane region" description="Helical" evidence="2">
    <location>
        <begin position="55"/>
        <end position="74"/>
    </location>
</feature>
<keyword evidence="4" id="KW-1185">Reference proteome</keyword>
<keyword evidence="2" id="KW-0472">Membrane</keyword>
<name>A0AAQ4RTI8_GASAC</name>
<dbReference type="AlphaFoldDB" id="A0AAQ4RTI8"/>
<organism evidence="3 4">
    <name type="scientific">Gasterosteus aculeatus aculeatus</name>
    <name type="common">three-spined stickleback</name>
    <dbReference type="NCBI Taxonomy" id="481459"/>
    <lineage>
        <taxon>Eukaryota</taxon>
        <taxon>Metazoa</taxon>
        <taxon>Chordata</taxon>
        <taxon>Craniata</taxon>
        <taxon>Vertebrata</taxon>
        <taxon>Euteleostomi</taxon>
        <taxon>Actinopterygii</taxon>
        <taxon>Neopterygii</taxon>
        <taxon>Teleostei</taxon>
        <taxon>Neoteleostei</taxon>
        <taxon>Acanthomorphata</taxon>
        <taxon>Eupercaria</taxon>
        <taxon>Perciformes</taxon>
        <taxon>Cottioidei</taxon>
        <taxon>Gasterosteales</taxon>
        <taxon>Gasterosteidae</taxon>
        <taxon>Gasterosteus</taxon>
    </lineage>
</organism>
<dbReference type="PANTHER" id="PTHR15907">
    <property type="entry name" value="DUF614 FAMILY PROTEIN-RELATED"/>
    <property type="match status" value="1"/>
</dbReference>
<evidence type="ECO:0000256" key="2">
    <source>
        <dbReference type="SAM" id="Phobius"/>
    </source>
</evidence>
<accession>A0AAQ4RTI8</accession>
<dbReference type="GeneTree" id="ENSGT00940000163701"/>
<dbReference type="NCBIfam" id="TIGR01571">
    <property type="entry name" value="A_thal_Cys_rich"/>
    <property type="match status" value="1"/>
</dbReference>
<comment type="similarity">
    <text evidence="1">Belongs to the cornifelin family.</text>
</comment>
<sequence>MSTQPMEDWNTDFCDCFEEANTCCYGFWCCPCLASTVSVRFGESRFLPLCDMCSVTMYTVAGIPLCVPPAALALRAAMRNRYNIKGSICNDLAVSCFCGWCSWCQMHRELKHRRKAPTVVTVQQPSVLQMQPAQVIMAAYPPTAAYPGTVTILK</sequence>
<evidence type="ECO:0000313" key="3">
    <source>
        <dbReference type="Ensembl" id="ENSGACP00000065431.1"/>
    </source>
</evidence>
<reference evidence="3" key="2">
    <citation type="submission" date="2025-08" db="UniProtKB">
        <authorList>
            <consortium name="Ensembl"/>
        </authorList>
    </citation>
    <scope>IDENTIFICATION</scope>
</reference>
<keyword evidence="2" id="KW-1133">Transmembrane helix</keyword>
<protein>
    <submittedName>
        <fullName evidence="3">Uncharacterized protein</fullName>
    </submittedName>
</protein>
<dbReference type="Ensembl" id="ENSGACT00000052141.1">
    <property type="protein sequence ID" value="ENSGACP00000065431.1"/>
    <property type="gene ID" value="ENSGACG00000035608.1"/>
</dbReference>